<keyword evidence="10" id="KW-1185">Reference proteome</keyword>
<feature type="compositionally biased region" description="Basic and acidic residues" evidence="7">
    <location>
        <begin position="22"/>
        <end position="32"/>
    </location>
</feature>
<dbReference type="PANTHER" id="PTHR34856">
    <property type="entry name" value="PROTEIN NRFD"/>
    <property type="match status" value="1"/>
</dbReference>
<accession>A0A1I2PS17</accession>
<keyword evidence="3" id="KW-1003">Cell membrane</keyword>
<organism evidence="9 10">
    <name type="scientific">Corynebacterium spheniscorum</name>
    <dbReference type="NCBI Taxonomy" id="185761"/>
    <lineage>
        <taxon>Bacteria</taxon>
        <taxon>Bacillati</taxon>
        <taxon>Actinomycetota</taxon>
        <taxon>Actinomycetes</taxon>
        <taxon>Mycobacteriales</taxon>
        <taxon>Corynebacteriaceae</taxon>
        <taxon>Corynebacterium</taxon>
    </lineage>
</organism>
<dbReference type="GO" id="GO:0005886">
    <property type="term" value="C:plasma membrane"/>
    <property type="evidence" value="ECO:0007669"/>
    <property type="project" value="UniProtKB-SubCell"/>
</dbReference>
<reference evidence="9 10" key="1">
    <citation type="submission" date="2016-10" db="EMBL/GenBank/DDBJ databases">
        <authorList>
            <person name="de Groot N.N."/>
        </authorList>
    </citation>
    <scope>NUCLEOTIDE SEQUENCE [LARGE SCALE GENOMIC DNA]</scope>
    <source>
        <strain>J11</strain>
        <strain evidence="10">PG 39</strain>
    </source>
</reference>
<dbReference type="InterPro" id="IPR052049">
    <property type="entry name" value="Electron_transfer_protein"/>
</dbReference>
<feature type="transmembrane region" description="Helical" evidence="8">
    <location>
        <begin position="230"/>
        <end position="248"/>
    </location>
</feature>
<dbReference type="InterPro" id="IPR005614">
    <property type="entry name" value="NrfD-like"/>
</dbReference>
<evidence type="ECO:0000313" key="9">
    <source>
        <dbReference type="EMBL" id="SFG16406.1"/>
    </source>
</evidence>
<comment type="subcellular location">
    <subcellularLocation>
        <location evidence="1">Cell membrane</location>
        <topology evidence="1">Multi-pass membrane protein</topology>
    </subcellularLocation>
</comment>
<proteinExistence type="inferred from homology"/>
<comment type="similarity">
    <text evidence="2">Belongs to the NrfD family.</text>
</comment>
<evidence type="ECO:0000313" key="10">
    <source>
        <dbReference type="Proteomes" id="UP000199065"/>
    </source>
</evidence>
<gene>
    <name evidence="9" type="ORF">SAMN05660282_00094</name>
</gene>
<protein>
    <submittedName>
        <fullName evidence="9">Formate-dependent nitrite reductase, membrane component NrfD</fullName>
    </submittedName>
</protein>
<dbReference type="Pfam" id="PF03916">
    <property type="entry name" value="NrfD"/>
    <property type="match status" value="1"/>
</dbReference>
<keyword evidence="5 8" id="KW-1133">Transmembrane helix</keyword>
<sequence>MTSPFDSYRPPEPPRRKRRRDRLVDGVKDVARRGGGMRRRGADSGAREMPMVPDAEFSSYYGRQVVKAPPWEWPIGVYLVLGGIAGGSAIIASGAQLSDNKILARNSRLAAIGAAGLGSLALVKDLGRPARFLNMMRVFKLSSPMSVGSWILASFGTVGGASAAAEVYRILEDNMGLDLPFPDPIERLIHWAKRPATLFSGLFGAPLAVYTAVLLGDTANPTWNGAKDHLPFVFVSSASLASGGLAMITTDLEHVKPARVMAVAGVVGDVVAMKLMENSMDPTAAEPLHQGGPGKLLKASEALVIAGGIGAVLGRKSRVLSALSGAALIAGSACTRFGILNAGIEAAKDPRYTVEPQKRRLAAREGRDNVTTAG</sequence>
<keyword evidence="4 8" id="KW-0812">Transmembrane</keyword>
<evidence type="ECO:0000256" key="7">
    <source>
        <dbReference type="SAM" id="MobiDB-lite"/>
    </source>
</evidence>
<feature type="transmembrane region" description="Helical" evidence="8">
    <location>
        <begin position="109"/>
        <end position="127"/>
    </location>
</feature>
<dbReference type="STRING" id="185761.SAMN05660282_00094"/>
<keyword evidence="6 8" id="KW-0472">Membrane</keyword>
<name>A0A1I2PS17_9CORY</name>
<dbReference type="OrthoDB" id="112837at2"/>
<dbReference type="RefSeq" id="WP_092283321.1">
    <property type="nucleotide sequence ID" value="NZ_FOPJ01000001.1"/>
</dbReference>
<dbReference type="EMBL" id="FOPJ01000001">
    <property type="protein sequence ID" value="SFG16406.1"/>
    <property type="molecule type" value="Genomic_DNA"/>
</dbReference>
<dbReference type="AlphaFoldDB" id="A0A1I2PS17"/>
<feature type="transmembrane region" description="Helical" evidence="8">
    <location>
        <begin position="196"/>
        <end position="215"/>
    </location>
</feature>
<feature type="region of interest" description="Disordered" evidence="7">
    <location>
        <begin position="1"/>
        <end position="49"/>
    </location>
</feature>
<evidence type="ECO:0000256" key="1">
    <source>
        <dbReference type="ARBA" id="ARBA00004651"/>
    </source>
</evidence>
<dbReference type="PANTHER" id="PTHR34856:SF2">
    <property type="entry name" value="PROTEIN NRFD"/>
    <property type="match status" value="1"/>
</dbReference>
<evidence type="ECO:0000256" key="5">
    <source>
        <dbReference type="ARBA" id="ARBA00022989"/>
    </source>
</evidence>
<evidence type="ECO:0000256" key="6">
    <source>
        <dbReference type="ARBA" id="ARBA00023136"/>
    </source>
</evidence>
<evidence type="ECO:0000256" key="2">
    <source>
        <dbReference type="ARBA" id="ARBA00008929"/>
    </source>
</evidence>
<evidence type="ECO:0000256" key="3">
    <source>
        <dbReference type="ARBA" id="ARBA00022475"/>
    </source>
</evidence>
<evidence type="ECO:0000256" key="8">
    <source>
        <dbReference type="SAM" id="Phobius"/>
    </source>
</evidence>
<feature type="transmembrane region" description="Helical" evidence="8">
    <location>
        <begin position="147"/>
        <end position="168"/>
    </location>
</feature>
<dbReference type="Proteomes" id="UP000199065">
    <property type="component" value="Unassembled WGS sequence"/>
</dbReference>
<feature type="transmembrane region" description="Helical" evidence="8">
    <location>
        <begin position="75"/>
        <end position="97"/>
    </location>
</feature>
<evidence type="ECO:0000256" key="4">
    <source>
        <dbReference type="ARBA" id="ARBA00022692"/>
    </source>
</evidence>
<dbReference type="Gene3D" id="1.20.1630.10">
    <property type="entry name" value="Formate dehydrogenase/DMSO reductase domain"/>
    <property type="match status" value="1"/>
</dbReference>